<organism evidence="1 2">
    <name type="scientific">Carpediemonas membranifera</name>
    <dbReference type="NCBI Taxonomy" id="201153"/>
    <lineage>
        <taxon>Eukaryota</taxon>
        <taxon>Metamonada</taxon>
        <taxon>Carpediemonas-like organisms</taxon>
        <taxon>Carpediemonas</taxon>
    </lineage>
</organism>
<accession>A0A8J6ARK7</accession>
<keyword evidence="2" id="KW-1185">Reference proteome</keyword>
<comment type="caution">
    <text evidence="1">The sequence shown here is derived from an EMBL/GenBank/DDBJ whole genome shotgun (WGS) entry which is preliminary data.</text>
</comment>
<gene>
    <name evidence="1" type="ORF">J8273_5508</name>
</gene>
<reference evidence="1" key="1">
    <citation type="submission" date="2021-05" db="EMBL/GenBank/DDBJ databases">
        <title>A free-living protist that lacks canonical eukaryotic 1 DNA replication and segregation systems.</title>
        <authorList>
            <person name="Salas-Leiva D.E."/>
            <person name="Tromer E.C."/>
            <person name="Curtis B.A."/>
            <person name="Jerlstrom-Hultqvist J."/>
            <person name="Kolisko M."/>
            <person name="Yi Z."/>
            <person name="Salas-Leiva J.S."/>
            <person name="Gallot-Lavallee L."/>
            <person name="Kops G.J.P.L."/>
            <person name="Archibald J.M."/>
            <person name="Simpson A.G.B."/>
            <person name="Roger A.J."/>
        </authorList>
    </citation>
    <scope>NUCLEOTIDE SEQUENCE</scope>
    <source>
        <strain evidence="1">BICM</strain>
    </source>
</reference>
<dbReference type="Proteomes" id="UP000717585">
    <property type="component" value="Unassembled WGS sequence"/>
</dbReference>
<dbReference type="AlphaFoldDB" id="A0A8J6ARK7"/>
<name>A0A8J6ARK7_9EUKA</name>
<dbReference type="Gene3D" id="2.130.10.30">
    <property type="entry name" value="Regulator of chromosome condensation 1/beta-lactamase-inhibitor protein II"/>
    <property type="match status" value="1"/>
</dbReference>
<dbReference type="SUPFAM" id="SSF50985">
    <property type="entry name" value="RCC1/BLIP-II"/>
    <property type="match status" value="1"/>
</dbReference>
<dbReference type="InterPro" id="IPR009091">
    <property type="entry name" value="RCC1/BLIP-II"/>
</dbReference>
<protein>
    <submittedName>
        <fullName evidence="1">Regulator of chromosome condensation RCC1</fullName>
    </submittedName>
</protein>
<evidence type="ECO:0000313" key="1">
    <source>
        <dbReference type="EMBL" id="KAG9392506.1"/>
    </source>
</evidence>
<dbReference type="EMBL" id="JAHDYR010000038">
    <property type="protein sequence ID" value="KAG9392506.1"/>
    <property type="molecule type" value="Genomic_DNA"/>
</dbReference>
<evidence type="ECO:0000313" key="2">
    <source>
        <dbReference type="Proteomes" id="UP000717585"/>
    </source>
</evidence>
<sequence length="517" mass="55552">MHRGKSSAEAVRDALISVYGASTAVTASIPGDVPSLLSHAFSRHFQQSMPSIRTIEHTSASSSASFESLIAALSEIPPLEPAAQVLLDRARSILTSGPPLSMNVELADGEDLPVALHTLLPGTLWAILMTGAGPSPLAHPVWWLCRKFSHVSTVAGREEDCCSHCGTDFALYCGRVMTRGANRVGQTGHSACPVVSGYRHVRVPPTRTLTVHCGNDEPSCFVPSARGLYAWGPTDCGRLARDDRVRWAAPFRVTFLNAPAVGRYETGLPPWTKDRLVLGLWASECFQVFLLSPLGLLATGENYCGQLGLDSSVVIAEGFELVPSVPRPAQLLAVDIVLSAEQTLLLLPGAVALYAGVLGDQQDGRPGHPQPGGFHRVPFPVSDALPLGDTVVYLSEGRPVVCGTPLLGPGSGGLRELPFPWPVDRMTVCSYRTRRLLLARDSSGQWHALREPSPQGAWPIEWCPADVKEDQRRGPAEVTLSWSSCGAEGVAVSRLWHLDPSRTHVGETSFMAHREEG</sequence>
<proteinExistence type="predicted"/>